<dbReference type="Proteomes" id="UP000327085">
    <property type="component" value="Chromosome 6"/>
</dbReference>
<dbReference type="EMBL" id="CABIKO010000487">
    <property type="protein sequence ID" value="VVA36916.1"/>
    <property type="molecule type" value="Genomic_DNA"/>
</dbReference>
<dbReference type="Gramene" id="VVA36916">
    <property type="protein sequence ID" value="VVA36916"/>
    <property type="gene ID" value="Prudul26B024405"/>
</dbReference>
<reference evidence="2" key="1">
    <citation type="journal article" date="2020" name="Plant J.">
        <title>Transposons played a major role in the diversification between the closely related almond and peach genomes: results from the almond genome sequence.</title>
        <authorList>
            <person name="Alioto T."/>
            <person name="Alexiou K.G."/>
            <person name="Bardil A."/>
            <person name="Barteri F."/>
            <person name="Castanera R."/>
            <person name="Cruz F."/>
            <person name="Dhingra A."/>
            <person name="Duval H."/>
            <person name="Fernandez I Marti A."/>
            <person name="Frias L."/>
            <person name="Galan B."/>
            <person name="Garcia J.L."/>
            <person name="Howad W."/>
            <person name="Gomez-Garrido J."/>
            <person name="Gut M."/>
            <person name="Julca I."/>
            <person name="Morata J."/>
            <person name="Puigdomenech P."/>
            <person name="Ribeca P."/>
            <person name="Rubio Cabetas M.J."/>
            <person name="Vlasova A."/>
            <person name="Wirthensohn M."/>
            <person name="Garcia-Mas J."/>
            <person name="Gabaldon T."/>
            <person name="Casacuberta J.M."/>
            <person name="Arus P."/>
        </authorList>
    </citation>
    <scope>NUCLEOTIDE SEQUENCE [LARGE SCALE GENOMIC DNA]</scope>
    <source>
        <strain evidence="2">cv. Texas</strain>
    </source>
</reference>
<dbReference type="InParanoid" id="A0A5E4GB46"/>
<proteinExistence type="predicted"/>
<organism evidence="1 2">
    <name type="scientific">Prunus dulcis</name>
    <name type="common">Almond</name>
    <name type="synonym">Amygdalus dulcis</name>
    <dbReference type="NCBI Taxonomy" id="3755"/>
    <lineage>
        <taxon>Eukaryota</taxon>
        <taxon>Viridiplantae</taxon>
        <taxon>Streptophyta</taxon>
        <taxon>Embryophyta</taxon>
        <taxon>Tracheophyta</taxon>
        <taxon>Spermatophyta</taxon>
        <taxon>Magnoliopsida</taxon>
        <taxon>eudicotyledons</taxon>
        <taxon>Gunneridae</taxon>
        <taxon>Pentapetalae</taxon>
        <taxon>rosids</taxon>
        <taxon>fabids</taxon>
        <taxon>Rosales</taxon>
        <taxon>Rosaceae</taxon>
        <taxon>Amygdaloideae</taxon>
        <taxon>Amygdaleae</taxon>
        <taxon>Prunus</taxon>
    </lineage>
</organism>
<accession>A0A5E4GB46</accession>
<evidence type="ECO:0000313" key="1">
    <source>
        <dbReference type="EMBL" id="VVA36916.1"/>
    </source>
</evidence>
<name>A0A5E4GB46_PRUDU</name>
<sequence length="83" mass="8759">MAIIPLLTLVASRVPPQAIRVPSQTPTTPTPIGVPTQAIVAFVNGVTLKGTVPIAAFVFLVAPPLHQWLIILSLIQCRLLLGS</sequence>
<evidence type="ECO:0000313" key="2">
    <source>
        <dbReference type="Proteomes" id="UP000327085"/>
    </source>
</evidence>
<protein>
    <submittedName>
        <fullName evidence="1">Uncharacterized protein</fullName>
    </submittedName>
</protein>
<dbReference type="AlphaFoldDB" id="A0A5E4GB46"/>
<gene>
    <name evidence="1" type="ORF">ALMOND_2B024405</name>
</gene>